<feature type="chain" id="PRO_5016171347" description="Tetratricopeptide repeat protein" evidence="3">
    <location>
        <begin position="22"/>
        <end position="294"/>
    </location>
</feature>
<dbReference type="Proteomes" id="UP000249061">
    <property type="component" value="Unassembled WGS sequence"/>
</dbReference>
<dbReference type="SUPFAM" id="SSF48452">
    <property type="entry name" value="TPR-like"/>
    <property type="match status" value="1"/>
</dbReference>
<keyword evidence="3" id="KW-0732">Signal</keyword>
<evidence type="ECO:0000256" key="1">
    <source>
        <dbReference type="SAM" id="MobiDB-lite"/>
    </source>
</evidence>
<dbReference type="Gene3D" id="1.25.40.10">
    <property type="entry name" value="Tetratricopeptide repeat domain"/>
    <property type="match status" value="1"/>
</dbReference>
<proteinExistence type="predicted"/>
<sequence>MTLVKRVLALALALATPAAFAQSAEVKKYLNTAITLYENLEYEKALKQIKQAHVKSAGADDDAKIALLEGIVLADMGREDRALTAFKTAFSVDLDARLPVEVSPKVQAVAEKARANVRKMLAPQLAAQKAEEERKAAELARKTADEEEQKRREAERLAEVKRHEEEERAKNQPPPMVVQPESGPSARALSWIPGVVGLGAAGAATGLLISAGNKHAALVNGTANPADAVQLRDSGKTEATLGYVFTGVAVVGVGAAVVMFIVGAPKDAPAVSVVPLEGGGYASATFQFDLGGQR</sequence>
<keyword evidence="2" id="KW-0472">Membrane</keyword>
<gene>
    <name evidence="4" type="ORF">DI536_21905</name>
</gene>
<dbReference type="EMBL" id="QFQP01000020">
    <property type="protein sequence ID" value="PZR09596.1"/>
    <property type="molecule type" value="Genomic_DNA"/>
</dbReference>
<organism evidence="4 5">
    <name type="scientific">Archangium gephyra</name>
    <dbReference type="NCBI Taxonomy" id="48"/>
    <lineage>
        <taxon>Bacteria</taxon>
        <taxon>Pseudomonadati</taxon>
        <taxon>Myxococcota</taxon>
        <taxon>Myxococcia</taxon>
        <taxon>Myxococcales</taxon>
        <taxon>Cystobacterineae</taxon>
        <taxon>Archangiaceae</taxon>
        <taxon>Archangium</taxon>
    </lineage>
</organism>
<evidence type="ECO:0000313" key="5">
    <source>
        <dbReference type="Proteomes" id="UP000249061"/>
    </source>
</evidence>
<keyword evidence="2" id="KW-0812">Transmembrane</keyword>
<reference evidence="4 5" key="1">
    <citation type="submission" date="2017-08" db="EMBL/GenBank/DDBJ databases">
        <title>Infants hospitalized years apart are colonized by the same room-sourced microbial strains.</title>
        <authorList>
            <person name="Brooks B."/>
            <person name="Olm M.R."/>
            <person name="Firek B.A."/>
            <person name="Baker R."/>
            <person name="Thomas B.C."/>
            <person name="Morowitz M.J."/>
            <person name="Banfield J.F."/>
        </authorList>
    </citation>
    <scope>NUCLEOTIDE SEQUENCE [LARGE SCALE GENOMIC DNA]</scope>
    <source>
        <strain evidence="4">S2_003_000_R2_14</strain>
    </source>
</reference>
<feature type="compositionally biased region" description="Basic and acidic residues" evidence="1">
    <location>
        <begin position="136"/>
        <end position="170"/>
    </location>
</feature>
<evidence type="ECO:0000256" key="2">
    <source>
        <dbReference type="SAM" id="Phobius"/>
    </source>
</evidence>
<dbReference type="AlphaFoldDB" id="A0A2W5TB02"/>
<evidence type="ECO:0000256" key="3">
    <source>
        <dbReference type="SAM" id="SignalP"/>
    </source>
</evidence>
<name>A0A2W5TB02_9BACT</name>
<feature type="signal peptide" evidence="3">
    <location>
        <begin position="1"/>
        <end position="21"/>
    </location>
</feature>
<evidence type="ECO:0008006" key="6">
    <source>
        <dbReference type="Google" id="ProtNLM"/>
    </source>
</evidence>
<keyword evidence="2" id="KW-1133">Transmembrane helix</keyword>
<feature type="transmembrane region" description="Helical" evidence="2">
    <location>
        <begin position="241"/>
        <end position="262"/>
    </location>
</feature>
<accession>A0A2W5TB02</accession>
<feature type="region of interest" description="Disordered" evidence="1">
    <location>
        <begin position="136"/>
        <end position="184"/>
    </location>
</feature>
<evidence type="ECO:0000313" key="4">
    <source>
        <dbReference type="EMBL" id="PZR09596.1"/>
    </source>
</evidence>
<comment type="caution">
    <text evidence="4">The sequence shown here is derived from an EMBL/GenBank/DDBJ whole genome shotgun (WGS) entry which is preliminary data.</text>
</comment>
<dbReference type="InterPro" id="IPR011990">
    <property type="entry name" value="TPR-like_helical_dom_sf"/>
</dbReference>
<protein>
    <recommendedName>
        <fullName evidence="6">Tetratricopeptide repeat protein</fullName>
    </recommendedName>
</protein>